<protein>
    <submittedName>
        <fullName evidence="1">Uncharacterized protein</fullName>
    </submittedName>
</protein>
<evidence type="ECO:0000313" key="2">
    <source>
        <dbReference type="Proteomes" id="UP001457282"/>
    </source>
</evidence>
<gene>
    <name evidence="1" type="ORF">M0R45_034240</name>
</gene>
<sequence length="78" mass="8308">MIKDKSSKIGDAIIVKLLSKTKPLDSRVVTKSEWPASKVKILAPNGRDLMDWRESGGKEMVVLDIDSGLAGIGEGGIG</sequence>
<name>A0AAW1VT94_RUBAR</name>
<evidence type="ECO:0000313" key="1">
    <source>
        <dbReference type="EMBL" id="KAK9910272.1"/>
    </source>
</evidence>
<accession>A0AAW1VT94</accession>
<reference evidence="1 2" key="1">
    <citation type="journal article" date="2023" name="G3 (Bethesda)">
        <title>A chromosome-length genome assembly and annotation of blackberry (Rubus argutus, cv. 'Hillquist').</title>
        <authorList>
            <person name="Bruna T."/>
            <person name="Aryal R."/>
            <person name="Dudchenko O."/>
            <person name="Sargent D.J."/>
            <person name="Mead D."/>
            <person name="Buti M."/>
            <person name="Cavallini A."/>
            <person name="Hytonen T."/>
            <person name="Andres J."/>
            <person name="Pham M."/>
            <person name="Weisz D."/>
            <person name="Mascagni F."/>
            <person name="Usai G."/>
            <person name="Natali L."/>
            <person name="Bassil N."/>
            <person name="Fernandez G.E."/>
            <person name="Lomsadze A."/>
            <person name="Armour M."/>
            <person name="Olukolu B."/>
            <person name="Poorten T."/>
            <person name="Britton C."/>
            <person name="Davik J."/>
            <person name="Ashrafi H."/>
            <person name="Aiden E.L."/>
            <person name="Borodovsky M."/>
            <person name="Worthington M."/>
        </authorList>
    </citation>
    <scope>NUCLEOTIDE SEQUENCE [LARGE SCALE GENOMIC DNA]</scope>
    <source>
        <strain evidence="1">PI 553951</strain>
    </source>
</reference>
<dbReference type="AlphaFoldDB" id="A0AAW1VT94"/>
<proteinExistence type="predicted"/>
<dbReference type="Proteomes" id="UP001457282">
    <property type="component" value="Unassembled WGS sequence"/>
</dbReference>
<organism evidence="1 2">
    <name type="scientific">Rubus argutus</name>
    <name type="common">Southern blackberry</name>
    <dbReference type="NCBI Taxonomy" id="59490"/>
    <lineage>
        <taxon>Eukaryota</taxon>
        <taxon>Viridiplantae</taxon>
        <taxon>Streptophyta</taxon>
        <taxon>Embryophyta</taxon>
        <taxon>Tracheophyta</taxon>
        <taxon>Spermatophyta</taxon>
        <taxon>Magnoliopsida</taxon>
        <taxon>eudicotyledons</taxon>
        <taxon>Gunneridae</taxon>
        <taxon>Pentapetalae</taxon>
        <taxon>rosids</taxon>
        <taxon>fabids</taxon>
        <taxon>Rosales</taxon>
        <taxon>Rosaceae</taxon>
        <taxon>Rosoideae</taxon>
        <taxon>Rosoideae incertae sedis</taxon>
        <taxon>Rubus</taxon>
    </lineage>
</organism>
<comment type="caution">
    <text evidence="1">The sequence shown here is derived from an EMBL/GenBank/DDBJ whole genome shotgun (WGS) entry which is preliminary data.</text>
</comment>
<keyword evidence="2" id="KW-1185">Reference proteome</keyword>
<dbReference type="EMBL" id="JBEDUW010000007">
    <property type="protein sequence ID" value="KAK9910272.1"/>
    <property type="molecule type" value="Genomic_DNA"/>
</dbReference>